<dbReference type="Proteomes" id="UP000826195">
    <property type="component" value="Unassembled WGS sequence"/>
</dbReference>
<accession>A0AAV7HVT8</accession>
<dbReference type="EMBL" id="JAHXZJ010002982">
    <property type="protein sequence ID" value="KAH0534587.1"/>
    <property type="molecule type" value="Genomic_DNA"/>
</dbReference>
<gene>
    <name evidence="1" type="ORF">KQX54_005582</name>
</gene>
<organism evidence="1 2">
    <name type="scientific">Cotesia glomerata</name>
    <name type="common">Lepidopteran parasitic wasp</name>
    <name type="synonym">Apanteles glomeratus</name>
    <dbReference type="NCBI Taxonomy" id="32391"/>
    <lineage>
        <taxon>Eukaryota</taxon>
        <taxon>Metazoa</taxon>
        <taxon>Ecdysozoa</taxon>
        <taxon>Arthropoda</taxon>
        <taxon>Hexapoda</taxon>
        <taxon>Insecta</taxon>
        <taxon>Pterygota</taxon>
        <taxon>Neoptera</taxon>
        <taxon>Endopterygota</taxon>
        <taxon>Hymenoptera</taxon>
        <taxon>Apocrita</taxon>
        <taxon>Ichneumonoidea</taxon>
        <taxon>Braconidae</taxon>
        <taxon>Microgastrinae</taxon>
        <taxon>Cotesia</taxon>
    </lineage>
</organism>
<sequence length="112" mass="12748">MQSTPDQMEEQSGNIWVEILQFLSTLTLHQTDAFNPGSSLLSFLNGGFKVAETIKHRMGGSSNDWLQGTLCRKLFADSVDSQTNWPLLTGLLKIHRLFSALRIRLERREENQ</sequence>
<reference evidence="1 2" key="1">
    <citation type="journal article" date="2021" name="J. Hered.">
        <title>A chromosome-level genome assembly of the parasitoid wasp, Cotesia glomerata (Hymenoptera: Braconidae).</title>
        <authorList>
            <person name="Pinto B.J."/>
            <person name="Weis J.J."/>
            <person name="Gamble T."/>
            <person name="Ode P.J."/>
            <person name="Paul R."/>
            <person name="Zaspel J.M."/>
        </authorList>
    </citation>
    <scope>NUCLEOTIDE SEQUENCE [LARGE SCALE GENOMIC DNA]</scope>
    <source>
        <strain evidence="1">CgM1</strain>
    </source>
</reference>
<proteinExistence type="predicted"/>
<comment type="caution">
    <text evidence="1">The sequence shown here is derived from an EMBL/GenBank/DDBJ whole genome shotgun (WGS) entry which is preliminary data.</text>
</comment>
<protein>
    <submittedName>
        <fullName evidence="1">Uncharacterized protein</fullName>
    </submittedName>
</protein>
<evidence type="ECO:0000313" key="2">
    <source>
        <dbReference type="Proteomes" id="UP000826195"/>
    </source>
</evidence>
<dbReference type="AlphaFoldDB" id="A0AAV7HVT8"/>
<name>A0AAV7HVT8_COTGL</name>
<evidence type="ECO:0000313" key="1">
    <source>
        <dbReference type="EMBL" id="KAH0534587.1"/>
    </source>
</evidence>
<keyword evidence="2" id="KW-1185">Reference proteome</keyword>